<evidence type="ECO:0000259" key="8">
    <source>
        <dbReference type="PROSITE" id="PS50850"/>
    </source>
</evidence>
<keyword evidence="3 7" id="KW-0812">Transmembrane</keyword>
<proteinExistence type="predicted"/>
<dbReference type="PANTHER" id="PTHR23511">
    <property type="entry name" value="SYNAPTIC VESICLE GLYCOPROTEIN 2"/>
    <property type="match status" value="1"/>
</dbReference>
<reference evidence="10" key="1">
    <citation type="submission" date="2019-06" db="EMBL/GenBank/DDBJ databases">
        <title>Draft genome sequence of the griseofulvin-producing fungus Xylaria cubensis strain G536.</title>
        <authorList>
            <person name="Mead M.E."/>
            <person name="Raja H.A."/>
            <person name="Steenwyk J.L."/>
            <person name="Knowles S.L."/>
            <person name="Oberlies N.H."/>
            <person name="Rokas A."/>
        </authorList>
    </citation>
    <scope>NUCLEOTIDE SEQUENCE [LARGE SCALE GENOMIC DNA]</scope>
    <source>
        <strain evidence="10">G536</strain>
    </source>
</reference>
<evidence type="ECO:0000313" key="10">
    <source>
        <dbReference type="Proteomes" id="UP000319160"/>
    </source>
</evidence>
<dbReference type="STRING" id="2512241.A0A553I304"/>
<sequence length="689" mass="75670">MGSYFSALKPLERRVVDEIEYDPQNPDAAIQSVIDRRGFDGFQWRVWLVAASGFFTTSYSIFAVNVISPALAYVYPEKNCPPNWPGNSIIINLATLIGTMFGAIAFGFLADRYGRKSVYGLELAIVVVATIGMTTASTGVGSMNVYGWIGFWRALLGIGLGAEYPLSSIIAAEWSSTRSRGRMMAAVFLMQSVGQLAAYGFGLAVLVGVSRNSGLSPDEKNRAIAVPTIDAIWRIIIGVGAIPALISLVLRRRIPETPYYLVETGRVPDAVVAAGRVYAPEATLHLTGYDELSPFQTASISQAEKSKAFKRVWWKSTIEYIHEVKEHLSQRSRWRALLGVMLTWWLLDLAYYGLGFDNPKTISAIWLPAPANNSGMLNSTAQCGTDITQQNSAIYKTLQENFIHNLITISIGALPGSIIILFAIDYVPRVTWMMWTFVALAALFAVNGSTLFIAFQTDKHALTIVLYVLAQLAFNLGPNTMTFILPAELFATKYRGTFYGLAAASGKLGALTILLINNFAVYKGNPFLTSGRELAGTLLGFAPAMLLGAFIAWAWIPEVQFPRGQRNEIVRDENASDDGEDHNVPQTTFRENLKLPNRPLAHIAQNPEDGQILGIRRNLRRLTRQKNDNNREGTEPASVVESSAGRISRPVASSASHCLTHERLFDGQPRELGLREPGELESGGMRMSV</sequence>
<keyword evidence="10" id="KW-1185">Reference proteome</keyword>
<dbReference type="PANTHER" id="PTHR23511:SF34">
    <property type="entry name" value="SYNAPTIC VESICLE GLYCOPROTEIN 2"/>
    <property type="match status" value="1"/>
</dbReference>
<dbReference type="PROSITE" id="PS00217">
    <property type="entry name" value="SUGAR_TRANSPORT_2"/>
    <property type="match status" value="1"/>
</dbReference>
<protein>
    <recommendedName>
        <fullName evidence="8">Major facilitator superfamily (MFS) profile domain-containing protein</fullName>
    </recommendedName>
</protein>
<evidence type="ECO:0000256" key="4">
    <source>
        <dbReference type="ARBA" id="ARBA00022989"/>
    </source>
</evidence>
<dbReference type="AlphaFoldDB" id="A0A553I304"/>
<feature type="domain" description="Major facilitator superfamily (MFS) profile" evidence="8">
    <location>
        <begin position="46"/>
        <end position="560"/>
    </location>
</feature>
<dbReference type="SUPFAM" id="SSF103473">
    <property type="entry name" value="MFS general substrate transporter"/>
    <property type="match status" value="1"/>
</dbReference>
<evidence type="ECO:0000256" key="6">
    <source>
        <dbReference type="SAM" id="MobiDB-lite"/>
    </source>
</evidence>
<feature type="transmembrane region" description="Helical" evidence="7">
    <location>
        <begin position="435"/>
        <end position="455"/>
    </location>
</feature>
<keyword evidence="4 7" id="KW-1133">Transmembrane helix</keyword>
<evidence type="ECO:0000256" key="2">
    <source>
        <dbReference type="ARBA" id="ARBA00022448"/>
    </source>
</evidence>
<organism evidence="9 10">
    <name type="scientific">Xylaria flabelliformis</name>
    <dbReference type="NCBI Taxonomy" id="2512241"/>
    <lineage>
        <taxon>Eukaryota</taxon>
        <taxon>Fungi</taxon>
        <taxon>Dikarya</taxon>
        <taxon>Ascomycota</taxon>
        <taxon>Pezizomycotina</taxon>
        <taxon>Sordariomycetes</taxon>
        <taxon>Xylariomycetidae</taxon>
        <taxon>Xylariales</taxon>
        <taxon>Xylariaceae</taxon>
        <taxon>Xylaria</taxon>
    </lineage>
</organism>
<feature type="transmembrane region" description="Helical" evidence="7">
    <location>
        <begin position="461"/>
        <end position="485"/>
    </location>
</feature>
<gene>
    <name evidence="9" type="ORF">FHL15_004536</name>
</gene>
<dbReference type="GO" id="GO:0022857">
    <property type="term" value="F:transmembrane transporter activity"/>
    <property type="evidence" value="ECO:0007669"/>
    <property type="project" value="InterPro"/>
</dbReference>
<keyword evidence="5 7" id="KW-0472">Membrane</keyword>
<evidence type="ECO:0000256" key="3">
    <source>
        <dbReference type="ARBA" id="ARBA00022692"/>
    </source>
</evidence>
<feature type="transmembrane region" description="Helical" evidence="7">
    <location>
        <begin position="46"/>
        <end position="68"/>
    </location>
</feature>
<name>A0A553I304_9PEZI</name>
<dbReference type="OrthoDB" id="433512at2759"/>
<dbReference type="EMBL" id="VFLP01000021">
    <property type="protein sequence ID" value="TRX94584.1"/>
    <property type="molecule type" value="Genomic_DNA"/>
</dbReference>
<evidence type="ECO:0000256" key="1">
    <source>
        <dbReference type="ARBA" id="ARBA00004141"/>
    </source>
</evidence>
<feature type="transmembrane region" description="Helical" evidence="7">
    <location>
        <begin position="187"/>
        <end position="211"/>
    </location>
</feature>
<dbReference type="GO" id="GO:0016020">
    <property type="term" value="C:membrane"/>
    <property type="evidence" value="ECO:0007669"/>
    <property type="project" value="UniProtKB-SubCell"/>
</dbReference>
<feature type="transmembrane region" description="Helical" evidence="7">
    <location>
        <begin position="534"/>
        <end position="556"/>
    </location>
</feature>
<comment type="subcellular location">
    <subcellularLocation>
        <location evidence="1">Membrane</location>
        <topology evidence="1">Multi-pass membrane protein</topology>
    </subcellularLocation>
</comment>
<feature type="compositionally biased region" description="Basic and acidic residues" evidence="6">
    <location>
        <begin position="625"/>
        <end position="634"/>
    </location>
</feature>
<dbReference type="Pfam" id="PF00083">
    <property type="entry name" value="Sugar_tr"/>
    <property type="match status" value="2"/>
</dbReference>
<dbReference type="Proteomes" id="UP000319160">
    <property type="component" value="Unassembled WGS sequence"/>
</dbReference>
<dbReference type="InterPro" id="IPR036259">
    <property type="entry name" value="MFS_trans_sf"/>
</dbReference>
<feature type="region of interest" description="Disordered" evidence="6">
    <location>
        <begin position="623"/>
        <end position="654"/>
    </location>
</feature>
<comment type="caution">
    <text evidence="9">The sequence shown here is derived from an EMBL/GenBank/DDBJ whole genome shotgun (WGS) entry which is preliminary data.</text>
</comment>
<dbReference type="Gene3D" id="1.20.1250.20">
    <property type="entry name" value="MFS general substrate transporter like domains"/>
    <property type="match status" value="2"/>
</dbReference>
<dbReference type="InterPro" id="IPR020846">
    <property type="entry name" value="MFS_dom"/>
</dbReference>
<accession>A0A553I304</accession>
<feature type="transmembrane region" description="Helical" evidence="7">
    <location>
        <begin position="231"/>
        <end position="250"/>
    </location>
</feature>
<dbReference type="InterPro" id="IPR005829">
    <property type="entry name" value="Sugar_transporter_CS"/>
</dbReference>
<evidence type="ECO:0000313" key="9">
    <source>
        <dbReference type="EMBL" id="TRX94584.1"/>
    </source>
</evidence>
<feature type="transmembrane region" description="Helical" evidence="7">
    <location>
        <begin position="146"/>
        <end position="166"/>
    </location>
</feature>
<evidence type="ECO:0000256" key="5">
    <source>
        <dbReference type="ARBA" id="ARBA00023136"/>
    </source>
</evidence>
<feature type="transmembrane region" description="Helical" evidence="7">
    <location>
        <begin position="402"/>
        <end position="423"/>
    </location>
</feature>
<dbReference type="InterPro" id="IPR005828">
    <property type="entry name" value="MFS_sugar_transport-like"/>
</dbReference>
<dbReference type="PROSITE" id="PS50850">
    <property type="entry name" value="MFS"/>
    <property type="match status" value="1"/>
</dbReference>
<keyword evidence="2" id="KW-0813">Transport</keyword>
<feature type="transmembrane region" description="Helical" evidence="7">
    <location>
        <begin position="88"/>
        <end position="109"/>
    </location>
</feature>
<feature type="transmembrane region" description="Helical" evidence="7">
    <location>
        <begin position="121"/>
        <end position="140"/>
    </location>
</feature>
<feature type="transmembrane region" description="Helical" evidence="7">
    <location>
        <begin position="497"/>
        <end position="522"/>
    </location>
</feature>
<evidence type="ECO:0000256" key="7">
    <source>
        <dbReference type="SAM" id="Phobius"/>
    </source>
</evidence>